<evidence type="ECO:0000256" key="3">
    <source>
        <dbReference type="SAM" id="MobiDB-lite"/>
    </source>
</evidence>
<evidence type="ECO:0000259" key="4">
    <source>
        <dbReference type="Pfam" id="PF00698"/>
    </source>
</evidence>
<keyword evidence="5" id="KW-0012">Acyltransferase</keyword>
<dbReference type="Gene3D" id="3.40.366.10">
    <property type="entry name" value="Malonyl-Coenzyme A Acyl Carrier Protein, domain 2"/>
    <property type="match status" value="1"/>
</dbReference>
<proteinExistence type="predicted"/>
<keyword evidence="6" id="KW-1185">Reference proteome</keyword>
<evidence type="ECO:0000313" key="5">
    <source>
        <dbReference type="EMBL" id="MEJ8667803.1"/>
    </source>
</evidence>
<dbReference type="Pfam" id="PF00698">
    <property type="entry name" value="Acyl_transf_1"/>
    <property type="match status" value="1"/>
</dbReference>
<organism evidence="5 6">
    <name type="scientific">Streptomyces machairae</name>
    <dbReference type="NCBI Taxonomy" id="3134109"/>
    <lineage>
        <taxon>Bacteria</taxon>
        <taxon>Bacillati</taxon>
        <taxon>Actinomycetota</taxon>
        <taxon>Actinomycetes</taxon>
        <taxon>Kitasatosporales</taxon>
        <taxon>Streptomycetaceae</taxon>
        <taxon>Streptomyces</taxon>
    </lineage>
</organism>
<name>A0ABU8UFX0_9ACTN</name>
<feature type="region of interest" description="Disordered" evidence="3">
    <location>
        <begin position="81"/>
        <end position="104"/>
    </location>
</feature>
<feature type="domain" description="Malonyl-CoA:ACP transacylase (MAT)" evidence="4">
    <location>
        <begin position="1"/>
        <end position="69"/>
    </location>
</feature>
<evidence type="ECO:0000256" key="2">
    <source>
        <dbReference type="ARBA" id="ARBA00022553"/>
    </source>
</evidence>
<reference evidence="5 6" key="1">
    <citation type="submission" date="2024-03" db="EMBL/GenBank/DDBJ databases">
        <title>Novel Streptomyces species of biotechnological and ecological value are a feature of Machair soil.</title>
        <authorList>
            <person name="Prole J.R."/>
            <person name="Goodfellow M."/>
            <person name="Allenby N."/>
            <person name="Ward A.C."/>
        </authorList>
    </citation>
    <scope>NUCLEOTIDE SEQUENCE [LARGE SCALE GENOMIC DNA]</scope>
    <source>
        <strain evidence="5 6">MS1.AVA.1</strain>
    </source>
</reference>
<dbReference type="PANTHER" id="PTHR43775">
    <property type="entry name" value="FATTY ACID SYNTHASE"/>
    <property type="match status" value="1"/>
</dbReference>
<gene>
    <name evidence="5" type="ORF">WKI71_02125</name>
</gene>
<feature type="compositionally biased region" description="Low complexity" evidence="3">
    <location>
        <begin position="85"/>
        <end position="104"/>
    </location>
</feature>
<evidence type="ECO:0000256" key="1">
    <source>
        <dbReference type="ARBA" id="ARBA00022450"/>
    </source>
</evidence>
<dbReference type="InterPro" id="IPR014043">
    <property type="entry name" value="Acyl_transferase_dom"/>
</dbReference>
<dbReference type="InterPro" id="IPR016035">
    <property type="entry name" value="Acyl_Trfase/lysoPLipase"/>
</dbReference>
<dbReference type="PANTHER" id="PTHR43775:SF37">
    <property type="entry name" value="SI:DKEY-61P9.11"/>
    <property type="match status" value="1"/>
</dbReference>
<dbReference type="InterPro" id="IPR050091">
    <property type="entry name" value="PKS_NRPS_Biosynth_Enz"/>
</dbReference>
<keyword evidence="5" id="KW-0808">Transferase</keyword>
<protein>
    <submittedName>
        <fullName evidence="5">Acyltransferase domain-containing protein</fullName>
    </submittedName>
</protein>
<dbReference type="Proteomes" id="UP001376459">
    <property type="component" value="Unassembled WGS sequence"/>
</dbReference>
<accession>A0ABU8UFX0</accession>
<sequence length="104" mass="10617">MNAALTAAWRSLGITADAVVGHSLGEIAAAHSAGALTLDDAVAVVTGRAQAVVPVAGKGGMLSLDLPRPRVEELLAPYAGRLSWPPSTARTPRPSPATAKRWPS</sequence>
<keyword evidence="1" id="KW-0596">Phosphopantetheine</keyword>
<evidence type="ECO:0000313" key="6">
    <source>
        <dbReference type="Proteomes" id="UP001376459"/>
    </source>
</evidence>
<dbReference type="EMBL" id="JBBKAK010000001">
    <property type="protein sequence ID" value="MEJ8667803.1"/>
    <property type="molecule type" value="Genomic_DNA"/>
</dbReference>
<keyword evidence="2" id="KW-0597">Phosphoprotein</keyword>
<dbReference type="GO" id="GO:0016746">
    <property type="term" value="F:acyltransferase activity"/>
    <property type="evidence" value="ECO:0007669"/>
    <property type="project" value="UniProtKB-KW"/>
</dbReference>
<comment type="caution">
    <text evidence="5">The sequence shown here is derived from an EMBL/GenBank/DDBJ whole genome shotgun (WGS) entry which is preliminary data.</text>
</comment>
<dbReference type="InterPro" id="IPR001227">
    <property type="entry name" value="Ac_transferase_dom_sf"/>
</dbReference>
<dbReference type="SUPFAM" id="SSF52151">
    <property type="entry name" value="FabD/lysophospholipase-like"/>
    <property type="match status" value="1"/>
</dbReference>